<dbReference type="InterPro" id="IPR002035">
    <property type="entry name" value="VWF_A"/>
</dbReference>
<evidence type="ECO:0000259" key="3">
    <source>
        <dbReference type="PROSITE" id="PS50234"/>
    </source>
</evidence>
<dbReference type="PANTHER" id="PTHR10166:SF37">
    <property type="entry name" value="STOLID, ISOFORM H"/>
    <property type="match status" value="1"/>
</dbReference>
<evidence type="ECO:0000256" key="2">
    <source>
        <dbReference type="SAM" id="SignalP"/>
    </source>
</evidence>
<evidence type="ECO:0000256" key="1">
    <source>
        <dbReference type="SAM" id="Coils"/>
    </source>
</evidence>
<dbReference type="PROSITE" id="PS50234">
    <property type="entry name" value="VWFA"/>
    <property type="match status" value="1"/>
</dbReference>
<dbReference type="Pfam" id="PF00092">
    <property type="entry name" value="VWA"/>
    <property type="match status" value="1"/>
</dbReference>
<accession>A0ABW2RHF7</accession>
<feature type="signal peptide" evidence="2">
    <location>
        <begin position="1"/>
        <end position="19"/>
    </location>
</feature>
<comment type="caution">
    <text evidence="4">The sequence shown here is derived from an EMBL/GenBank/DDBJ whole genome shotgun (WGS) entry which is preliminary data.</text>
</comment>
<dbReference type="Proteomes" id="UP001596500">
    <property type="component" value="Unassembled WGS sequence"/>
</dbReference>
<evidence type="ECO:0000313" key="4">
    <source>
        <dbReference type="EMBL" id="MFC7440448.1"/>
    </source>
</evidence>
<name>A0ABW2RHF7_9BACL</name>
<dbReference type="SMART" id="SM00327">
    <property type="entry name" value="VWA"/>
    <property type="match status" value="1"/>
</dbReference>
<feature type="coiled-coil region" evidence="1">
    <location>
        <begin position="390"/>
        <end position="417"/>
    </location>
</feature>
<dbReference type="SUPFAM" id="SSF53300">
    <property type="entry name" value="vWA-like"/>
    <property type="match status" value="1"/>
</dbReference>
<evidence type="ECO:0000313" key="5">
    <source>
        <dbReference type="Proteomes" id="UP001596500"/>
    </source>
</evidence>
<dbReference type="InterPro" id="IPR051173">
    <property type="entry name" value="Ca_channel_alpha-2/delta"/>
</dbReference>
<dbReference type="RefSeq" id="WP_379863713.1">
    <property type="nucleotide sequence ID" value="NZ_JBHTBW010000012.1"/>
</dbReference>
<sequence length="448" mass="49634">MKAGSAISAMLCGSLLVLSACSGMADKAQPPKEKHAATTVEGMLIEGPGKYAGTKYDEAKVTAELKKWPKKMDEQEAYDRLIELLAEDYEPVVKKAKQYQPRYKLTKLGDFDPNEGIVKKEQKQKKEKHVVVLVDASGSMAAKVNGNTKMEEAKKAVLDFAASLEQDTQVALRVYGHKGSNKDADKAVSCASTDTLYPLGPYRADAFNQAVNQLKPVGWTPVAAAIRAAKQDLGNDPNAENIVYVVSDGLETCGGNPVKEAKALHKSNIQAVVNIIGFDLDEQSKQALKEVAEAGGGQFTDAKSSADIKKGMGIWDYVGRQNQINWWSVENNNGILWGSMDDDKAIEGLLERGHPLYKSDFEEVLEPELRHLRDAVEVLEQNQIVTAKVAQELLARVDKREELLDRFRSNLKEQKSKELDAYYDRLRKRMDEITKGAQKDLDSREVNF</sequence>
<feature type="domain" description="VWFA" evidence="3">
    <location>
        <begin position="129"/>
        <end position="318"/>
    </location>
</feature>
<keyword evidence="5" id="KW-1185">Reference proteome</keyword>
<organism evidence="4 5">
    <name type="scientific">Laceyella putida</name>
    <dbReference type="NCBI Taxonomy" id="110101"/>
    <lineage>
        <taxon>Bacteria</taxon>
        <taxon>Bacillati</taxon>
        <taxon>Bacillota</taxon>
        <taxon>Bacilli</taxon>
        <taxon>Bacillales</taxon>
        <taxon>Thermoactinomycetaceae</taxon>
        <taxon>Laceyella</taxon>
    </lineage>
</organism>
<dbReference type="EMBL" id="JBHTBW010000012">
    <property type="protein sequence ID" value="MFC7440448.1"/>
    <property type="molecule type" value="Genomic_DNA"/>
</dbReference>
<keyword evidence="1" id="KW-0175">Coiled coil</keyword>
<reference evidence="5" key="1">
    <citation type="journal article" date="2019" name="Int. J. Syst. Evol. Microbiol.">
        <title>The Global Catalogue of Microorganisms (GCM) 10K type strain sequencing project: providing services to taxonomists for standard genome sequencing and annotation.</title>
        <authorList>
            <consortium name="The Broad Institute Genomics Platform"/>
            <consortium name="The Broad Institute Genome Sequencing Center for Infectious Disease"/>
            <person name="Wu L."/>
            <person name="Ma J."/>
        </authorList>
    </citation>
    <scope>NUCLEOTIDE SEQUENCE [LARGE SCALE GENOMIC DNA]</scope>
    <source>
        <strain evidence="5">CGMCC 1.12942</strain>
    </source>
</reference>
<gene>
    <name evidence="4" type="ORF">ACFQNG_04690</name>
</gene>
<keyword evidence="2" id="KW-0732">Signal</keyword>
<proteinExistence type="predicted"/>
<dbReference type="InterPro" id="IPR036465">
    <property type="entry name" value="vWFA_dom_sf"/>
</dbReference>
<feature type="chain" id="PRO_5045221459" evidence="2">
    <location>
        <begin position="20"/>
        <end position="448"/>
    </location>
</feature>
<protein>
    <submittedName>
        <fullName evidence="4">VWA domain-containing protein</fullName>
    </submittedName>
</protein>
<dbReference type="Gene3D" id="3.40.50.410">
    <property type="entry name" value="von Willebrand factor, type A domain"/>
    <property type="match status" value="1"/>
</dbReference>
<dbReference type="PANTHER" id="PTHR10166">
    <property type="entry name" value="VOLTAGE-DEPENDENT CALCIUM CHANNEL SUBUNIT ALPHA-2/DELTA-RELATED"/>
    <property type="match status" value="1"/>
</dbReference>
<dbReference type="PROSITE" id="PS51257">
    <property type="entry name" value="PROKAR_LIPOPROTEIN"/>
    <property type="match status" value="1"/>
</dbReference>